<evidence type="ECO:0000313" key="1">
    <source>
        <dbReference type="EMBL" id="CAA9891415.1"/>
    </source>
</evidence>
<proteinExistence type="predicted"/>
<dbReference type="AlphaFoldDB" id="A0A8S0Y6H8"/>
<dbReference type="RefSeq" id="WP_174626278.1">
    <property type="nucleotide sequence ID" value="NZ_CADCXN010000069.1"/>
</dbReference>
<dbReference type="InterPro" id="IPR029465">
    <property type="entry name" value="ATPgrasp_TupA"/>
</dbReference>
<protein>
    <submittedName>
        <fullName evidence="1">Putative TupA-like ATPgrasp</fullName>
    </submittedName>
</protein>
<name>A0A8S0Y6H8_9GAMM</name>
<dbReference type="EMBL" id="CADCXN010000069">
    <property type="protein sequence ID" value="CAA9891415.1"/>
    <property type="molecule type" value="Genomic_DNA"/>
</dbReference>
<dbReference type="Proteomes" id="UP000494216">
    <property type="component" value="Unassembled WGS sequence"/>
</dbReference>
<evidence type="ECO:0000313" key="2">
    <source>
        <dbReference type="Proteomes" id="UP000494216"/>
    </source>
</evidence>
<gene>
    <name evidence="1" type="ORF">METHB2_40115</name>
</gene>
<sequence length="306" mass="35684">MKIGLYYFLKRLAYTLPDPIVFRLRFLWKHSYWPNLSAPRSLTEKILWLMAWDSNPLRAKVADRIKVREFVHELAPSCKSPKQLWSGDSLTADIWNGLPKEFVLKANHGSHMTYIVDKQQDTIDEIVKMSGTWLTKDYSLNFGEWVYQNIPRVLIAEEKLDIEGKIPPDWKFFCANGKVFLVMLNTDRDETSEYDTFYLPDFTRLPNLSMDYDYRQTPDVDEPSCFKDAIRIAEHLSAPFDFIRVDLYLIGPNVYFGEMTCFPSAGSDAIKPINLDFEFGSQIKLDKSFVNLVPRSIWINPPERLI</sequence>
<comment type="caution">
    <text evidence="1">The sequence shown here is derived from an EMBL/GenBank/DDBJ whole genome shotgun (WGS) entry which is preliminary data.</text>
</comment>
<organism evidence="1 2">
    <name type="scientific">Candidatus Methylobacter favarea</name>
    <dbReference type="NCBI Taxonomy" id="2707345"/>
    <lineage>
        <taxon>Bacteria</taxon>
        <taxon>Pseudomonadati</taxon>
        <taxon>Pseudomonadota</taxon>
        <taxon>Gammaproteobacteria</taxon>
        <taxon>Methylococcales</taxon>
        <taxon>Methylococcaceae</taxon>
        <taxon>Methylobacter</taxon>
    </lineage>
</organism>
<keyword evidence="2" id="KW-1185">Reference proteome</keyword>
<accession>A0A8S0Y6H8</accession>
<reference evidence="1 2" key="1">
    <citation type="submission" date="2020-02" db="EMBL/GenBank/DDBJ databases">
        <authorList>
            <person name="Hogendoorn C."/>
        </authorList>
    </citation>
    <scope>NUCLEOTIDE SEQUENCE [LARGE SCALE GENOMIC DNA]</scope>
    <source>
        <strain evidence="1">METHB21</strain>
    </source>
</reference>
<dbReference type="Pfam" id="PF14305">
    <property type="entry name" value="ATPgrasp_TupA"/>
    <property type="match status" value="1"/>
</dbReference>